<feature type="domain" description="SnoaL-like" evidence="1">
    <location>
        <begin position="10"/>
        <end position="108"/>
    </location>
</feature>
<dbReference type="Gene3D" id="3.10.450.50">
    <property type="match status" value="1"/>
</dbReference>
<dbReference type="KEGG" id="axe:P40_01720"/>
<comment type="caution">
    <text evidence="2">The sequence shown here is derived from an EMBL/GenBank/DDBJ whole genome shotgun (WGS) entry which is preliminary data.</text>
</comment>
<dbReference type="Pfam" id="PF12680">
    <property type="entry name" value="SnoaL_2"/>
    <property type="match status" value="1"/>
</dbReference>
<reference evidence="2" key="1">
    <citation type="submission" date="2022-01" db="EMBL/GenBank/DDBJ databases">
        <authorList>
            <person name="Karlyshev A.V."/>
            <person name="Jaspars M."/>
        </authorList>
    </citation>
    <scope>NUCLEOTIDE SEQUENCE</scope>
    <source>
        <strain evidence="2">AGSA3-2</strain>
    </source>
</reference>
<dbReference type="AlphaFoldDB" id="A0A9Q3W406"/>
<name>A0A9Q3W406_9GAMM</name>
<sequence>MIQHYGNDFVDRFATFWRSPSPEAMASLLTPDAVLTQPLARPMQGLEAAREEFRRLFRWLPDLRAEVRDWGMHDASLLIRIQVSATVGGKPLTWPAVDHFQLREDKACRRDTYFDPTPLMLHILATPKTWPGWWRSGTARPWMR</sequence>
<dbReference type="SUPFAM" id="SSF54427">
    <property type="entry name" value="NTF2-like"/>
    <property type="match status" value="1"/>
</dbReference>
<dbReference type="EMBL" id="JAJVKT010000009">
    <property type="protein sequence ID" value="MCE7508818.1"/>
    <property type="molecule type" value="Genomic_DNA"/>
</dbReference>
<organism evidence="2 3">
    <name type="scientific">Alloalcanivorax xenomutans</name>
    <dbReference type="NCBI Taxonomy" id="1094342"/>
    <lineage>
        <taxon>Bacteria</taxon>
        <taxon>Pseudomonadati</taxon>
        <taxon>Pseudomonadota</taxon>
        <taxon>Gammaproteobacteria</taxon>
        <taxon>Oceanospirillales</taxon>
        <taxon>Alcanivoracaceae</taxon>
        <taxon>Alloalcanivorax</taxon>
    </lineage>
</organism>
<dbReference type="InterPro" id="IPR032710">
    <property type="entry name" value="NTF2-like_dom_sf"/>
</dbReference>
<accession>A0A9Q3W406</accession>
<evidence type="ECO:0000259" key="1">
    <source>
        <dbReference type="Pfam" id="PF12680"/>
    </source>
</evidence>
<protein>
    <submittedName>
        <fullName evidence="2">Nuclear transport factor 2 family protein</fullName>
    </submittedName>
</protein>
<evidence type="ECO:0000313" key="3">
    <source>
        <dbReference type="Proteomes" id="UP001107961"/>
    </source>
</evidence>
<dbReference type="InterPro" id="IPR037401">
    <property type="entry name" value="SnoaL-like"/>
</dbReference>
<gene>
    <name evidence="2" type="ORF">LZG35_09240</name>
</gene>
<proteinExistence type="predicted"/>
<dbReference type="RefSeq" id="WP_080530278.1">
    <property type="nucleotide sequence ID" value="NZ_CP012331.1"/>
</dbReference>
<evidence type="ECO:0000313" key="2">
    <source>
        <dbReference type="EMBL" id="MCE7508818.1"/>
    </source>
</evidence>
<keyword evidence="3" id="KW-1185">Reference proteome</keyword>
<dbReference type="Proteomes" id="UP001107961">
    <property type="component" value="Unassembled WGS sequence"/>
</dbReference>